<dbReference type="SMART" id="SM00749">
    <property type="entry name" value="BON"/>
    <property type="match status" value="3"/>
</dbReference>
<keyword evidence="1" id="KW-0732">Signal</keyword>
<gene>
    <name evidence="3" type="ORF">I1A_002551</name>
</gene>
<reference evidence="3 4" key="1">
    <citation type="submission" date="2012-08" db="EMBL/GenBank/DDBJ databases">
        <title>The genome of cave-isolated P. fluorescens strain R124 demonstrates phenotypic adaptation to the mineral environment.</title>
        <authorList>
            <person name="Barton M.D."/>
            <person name="Petronio M."/>
            <person name="Giarrizzo J.G."/>
            <person name="Bowling B.V."/>
            <person name="Barton H.A."/>
        </authorList>
    </citation>
    <scope>NUCLEOTIDE SEQUENCE [LARGE SCALE GENOMIC DNA]</scope>
    <source>
        <strain evidence="3 4">R124</strain>
    </source>
</reference>
<organism evidence="3 4">
    <name type="scientific">Pseudomonas fluorescens R124</name>
    <dbReference type="NCBI Taxonomy" id="743713"/>
    <lineage>
        <taxon>Bacteria</taxon>
        <taxon>Pseudomonadati</taxon>
        <taxon>Pseudomonadota</taxon>
        <taxon>Gammaproteobacteria</taxon>
        <taxon>Pseudomonadales</taxon>
        <taxon>Pseudomonadaceae</taxon>
        <taxon>Pseudomonas</taxon>
    </lineage>
</organism>
<dbReference type="InterPro" id="IPR051686">
    <property type="entry name" value="Lipoprotein_DolP"/>
</dbReference>
<dbReference type="Proteomes" id="UP000006045">
    <property type="component" value="Chromosome"/>
</dbReference>
<evidence type="ECO:0000259" key="2">
    <source>
        <dbReference type="PROSITE" id="PS50914"/>
    </source>
</evidence>
<evidence type="ECO:0000313" key="4">
    <source>
        <dbReference type="Proteomes" id="UP000006045"/>
    </source>
</evidence>
<dbReference type="EMBL" id="CM001561">
    <property type="protein sequence ID" value="EJZ58224.1"/>
    <property type="molecule type" value="Genomic_DNA"/>
</dbReference>
<dbReference type="PROSITE" id="PS50914">
    <property type="entry name" value="BON"/>
    <property type="match status" value="3"/>
</dbReference>
<evidence type="ECO:0000256" key="1">
    <source>
        <dbReference type="ARBA" id="ARBA00022729"/>
    </source>
</evidence>
<name>A0A7U9GSN0_PSEFL</name>
<dbReference type="Pfam" id="PF04972">
    <property type="entry name" value="BON"/>
    <property type="match status" value="3"/>
</dbReference>
<dbReference type="InterPro" id="IPR007055">
    <property type="entry name" value="BON_dom"/>
</dbReference>
<keyword evidence="3" id="KW-0449">Lipoprotein</keyword>
<accession>A0A7U9GSN0</accession>
<dbReference type="InterPro" id="IPR014004">
    <property type="entry name" value="Transpt-assoc_nodulatn_dom_bac"/>
</dbReference>
<dbReference type="PANTHER" id="PTHR34606:SF4">
    <property type="entry name" value="OUTER MEMBRANE LIPOPROTEIN DOLP"/>
    <property type="match status" value="1"/>
</dbReference>
<dbReference type="AlphaFoldDB" id="A0A7U9GSN0"/>
<dbReference type="Gene3D" id="3.30.1340.30">
    <property type="match status" value="3"/>
</dbReference>
<evidence type="ECO:0000313" key="3">
    <source>
        <dbReference type="EMBL" id="EJZ58224.1"/>
    </source>
</evidence>
<proteinExistence type="predicted"/>
<feature type="domain" description="BON" evidence="2">
    <location>
        <begin position="3"/>
        <end position="71"/>
    </location>
</feature>
<dbReference type="OrthoDB" id="870892at2"/>
<feature type="domain" description="BON" evidence="2">
    <location>
        <begin position="78"/>
        <end position="146"/>
    </location>
</feature>
<sequence length="217" mass="23669">MKTDKQLKDDILAELRWEPSVNAEQIGVEVKDGVVTLAGHVNSFVEKWAAEEAVKKVSGVRALAVEMDVNLLGQSQRNDADIARSAENALEWTTNLPNDAIKIQVEGGWVTLTGDVEWAFQRNEAAGAVRNLRDVKGISNNILIKSTVSANGVKADITDALKRRAITDSQKIKVDVHGADVTLSGTVDNWAERELAMHSAWNTAGVRNVQNNIIVSF</sequence>
<protein>
    <submittedName>
        <fullName evidence="3">Periplasmic or secreted lipoprotein</fullName>
    </submittedName>
</protein>
<dbReference type="RefSeq" id="WP_003224800.1">
    <property type="nucleotide sequence ID" value="NZ_CM001561.1"/>
</dbReference>
<dbReference type="PANTHER" id="PTHR34606">
    <property type="entry name" value="BON DOMAIN-CONTAINING PROTEIN"/>
    <property type="match status" value="1"/>
</dbReference>
<feature type="domain" description="BON" evidence="2">
    <location>
        <begin position="149"/>
        <end position="217"/>
    </location>
</feature>